<dbReference type="Gene3D" id="1.10.1040.10">
    <property type="entry name" value="N-(1-d-carboxylethyl)-l-norvaline Dehydrogenase, domain 2"/>
    <property type="match status" value="1"/>
</dbReference>
<evidence type="ECO:0000313" key="7">
    <source>
        <dbReference type="EMBL" id="QRC94859.1"/>
    </source>
</evidence>
<keyword evidence="3 4" id="KW-0560">Oxidoreductase</keyword>
<dbReference type="GO" id="GO:0015940">
    <property type="term" value="P:pantothenate biosynthetic process"/>
    <property type="evidence" value="ECO:0007669"/>
    <property type="project" value="InterPro"/>
</dbReference>
<dbReference type="GO" id="GO:0008677">
    <property type="term" value="F:2-dehydropantoate 2-reductase activity"/>
    <property type="evidence" value="ECO:0007669"/>
    <property type="project" value="UniProtKB-EC"/>
</dbReference>
<comment type="catalytic activity">
    <reaction evidence="4">
        <text>(R)-pantoate + NADP(+) = 2-dehydropantoate + NADPH + H(+)</text>
        <dbReference type="Rhea" id="RHEA:16233"/>
        <dbReference type="ChEBI" id="CHEBI:11561"/>
        <dbReference type="ChEBI" id="CHEBI:15378"/>
        <dbReference type="ChEBI" id="CHEBI:15980"/>
        <dbReference type="ChEBI" id="CHEBI:57783"/>
        <dbReference type="ChEBI" id="CHEBI:58349"/>
        <dbReference type="EC" id="1.1.1.169"/>
    </reaction>
</comment>
<organism evidence="7 8">
    <name type="scientific">Phaeosphaeria nodorum (strain SN15 / ATCC MYA-4574 / FGSC 10173)</name>
    <name type="common">Glume blotch fungus</name>
    <name type="synonym">Parastagonospora nodorum</name>
    <dbReference type="NCBI Taxonomy" id="321614"/>
    <lineage>
        <taxon>Eukaryota</taxon>
        <taxon>Fungi</taxon>
        <taxon>Dikarya</taxon>
        <taxon>Ascomycota</taxon>
        <taxon>Pezizomycotina</taxon>
        <taxon>Dothideomycetes</taxon>
        <taxon>Pleosporomycetidae</taxon>
        <taxon>Pleosporales</taxon>
        <taxon>Pleosporineae</taxon>
        <taxon>Phaeosphaeriaceae</taxon>
        <taxon>Parastagonospora</taxon>
    </lineage>
</organism>
<comment type="function">
    <text evidence="4">Catalyzes the NADPH-dependent reduction of ketopantoate into pantoic acid.</text>
</comment>
<dbReference type="InterPro" id="IPR013332">
    <property type="entry name" value="KPR_N"/>
</dbReference>
<dbReference type="SUPFAM" id="SSF51735">
    <property type="entry name" value="NAD(P)-binding Rossmann-fold domains"/>
    <property type="match status" value="1"/>
</dbReference>
<dbReference type="InterPro" id="IPR036291">
    <property type="entry name" value="NAD(P)-bd_dom_sf"/>
</dbReference>
<dbReference type="SUPFAM" id="SSF48179">
    <property type="entry name" value="6-phosphogluconate dehydrogenase C-terminal domain-like"/>
    <property type="match status" value="1"/>
</dbReference>
<feature type="domain" description="Ketopantoate reductase N-terminal" evidence="5">
    <location>
        <begin position="9"/>
        <end position="169"/>
    </location>
</feature>
<sequence length="343" mass="37151">MADVAKKTVLVIGGGAVGAIAALNLDAGGLAEVTIVLRSNYEAVQKSGYDFESCDHGTVKSWKPSVVRNTIPNITTENLPPYDFILLATKNIPDIPPTATDLVLPALPQQNTHTTLILLQNGLNIQLPFLATHPTTPVLSGVSLIGSAELTPGQIVHDEPDRLFIGAFDNPNLRPEQLEDTAKSFVKCYAAAGKTSCVYSPDVLRDRWKKLVYNACLNPICGIVGVDSGRVRLANGALDGLVRPAMREIVLAAKVRAGVELDADVVQKTIEMDPLTSYLKPSMQQDLEKGNFIEFENLLGEPLREGQKAGVAMPTLQVLYHLAKAIQWRNMEKKGLVEVPKKV</sequence>
<evidence type="ECO:0000256" key="3">
    <source>
        <dbReference type="ARBA" id="ARBA00023002"/>
    </source>
</evidence>
<dbReference type="EMBL" id="CP069027">
    <property type="protein sequence ID" value="QRC94859.1"/>
    <property type="molecule type" value="Genomic_DNA"/>
</dbReference>
<proteinExistence type="inferred from homology"/>
<keyword evidence="8" id="KW-1185">Reference proteome</keyword>
<dbReference type="FunFam" id="1.10.1040.10:FF:000017">
    <property type="entry name" value="2-dehydropantoate 2-reductase"/>
    <property type="match status" value="1"/>
</dbReference>
<accession>A0A7U2HYA9</accession>
<dbReference type="VEuPathDB" id="FungiDB:JI435_026030"/>
<dbReference type="InterPro" id="IPR013752">
    <property type="entry name" value="KPA_reductase"/>
</dbReference>
<dbReference type="Pfam" id="PF08546">
    <property type="entry name" value="ApbA_C"/>
    <property type="match status" value="1"/>
</dbReference>
<feature type="domain" description="Ketopantoate reductase C-terminal" evidence="6">
    <location>
        <begin position="202"/>
        <end position="327"/>
    </location>
</feature>
<evidence type="ECO:0000259" key="5">
    <source>
        <dbReference type="Pfam" id="PF02558"/>
    </source>
</evidence>
<dbReference type="InterPro" id="IPR013328">
    <property type="entry name" value="6PGD_dom2"/>
</dbReference>
<protein>
    <recommendedName>
        <fullName evidence="4">2-dehydropantoate 2-reductase</fullName>
        <ecNumber evidence="4">1.1.1.169</ecNumber>
    </recommendedName>
    <alternativeName>
        <fullName evidence="4">Ketopantoate reductase</fullName>
    </alternativeName>
</protein>
<comment type="similarity">
    <text evidence="1 4">Belongs to the ketopantoate reductase family.</text>
</comment>
<evidence type="ECO:0000259" key="6">
    <source>
        <dbReference type="Pfam" id="PF08546"/>
    </source>
</evidence>
<dbReference type="InterPro" id="IPR008927">
    <property type="entry name" value="6-PGluconate_DH-like_C_sf"/>
</dbReference>
<dbReference type="Pfam" id="PF02558">
    <property type="entry name" value="ApbA"/>
    <property type="match status" value="1"/>
</dbReference>
<keyword evidence="2 4" id="KW-0521">NADP</keyword>
<evidence type="ECO:0000313" key="8">
    <source>
        <dbReference type="Proteomes" id="UP000663193"/>
    </source>
</evidence>
<dbReference type="EC" id="1.1.1.169" evidence="4"/>
<dbReference type="InterPro" id="IPR051402">
    <property type="entry name" value="KPR-Related"/>
</dbReference>
<dbReference type="PANTHER" id="PTHR21708">
    <property type="entry name" value="PROBABLE 2-DEHYDROPANTOATE 2-REDUCTASE"/>
    <property type="match status" value="1"/>
</dbReference>
<dbReference type="Gene3D" id="3.40.50.720">
    <property type="entry name" value="NAD(P)-binding Rossmann-like Domain"/>
    <property type="match status" value="1"/>
</dbReference>
<dbReference type="NCBIfam" id="TIGR00745">
    <property type="entry name" value="apbA_panE"/>
    <property type="match status" value="1"/>
</dbReference>
<gene>
    <name evidence="7" type="ORF">JI435_026030</name>
</gene>
<dbReference type="InterPro" id="IPR003710">
    <property type="entry name" value="ApbA"/>
</dbReference>
<dbReference type="OrthoDB" id="3609at2759"/>
<evidence type="ECO:0000256" key="4">
    <source>
        <dbReference type="RuleBase" id="RU362068"/>
    </source>
</evidence>
<evidence type="ECO:0000256" key="2">
    <source>
        <dbReference type="ARBA" id="ARBA00022857"/>
    </source>
</evidence>
<evidence type="ECO:0000256" key="1">
    <source>
        <dbReference type="ARBA" id="ARBA00007870"/>
    </source>
</evidence>
<dbReference type="PANTHER" id="PTHR21708:SF30">
    <property type="entry name" value="2-DEHYDROPANTOATE 2-REDUCTASE-RELATED"/>
    <property type="match status" value="1"/>
</dbReference>
<dbReference type="AlphaFoldDB" id="A0A7U2HYA9"/>
<name>A0A7U2HYA9_PHANO</name>
<dbReference type="OMA" id="VQWRTKE"/>
<reference evidence="8" key="1">
    <citation type="journal article" date="2021" name="BMC Genomics">
        <title>Chromosome-level genome assembly and manually-curated proteome of model necrotroph Parastagonospora nodorum Sn15 reveals a genome-wide trove of candidate effector homologs, and redundancy of virulence-related functions within an accessory chromosome.</title>
        <authorList>
            <person name="Bertazzoni S."/>
            <person name="Jones D.A.B."/>
            <person name="Phan H.T."/>
            <person name="Tan K.-C."/>
            <person name="Hane J.K."/>
        </authorList>
    </citation>
    <scope>NUCLEOTIDE SEQUENCE [LARGE SCALE GENOMIC DNA]</scope>
    <source>
        <strain evidence="8">SN15 / ATCC MYA-4574 / FGSC 10173)</strain>
    </source>
</reference>
<dbReference type="Proteomes" id="UP000663193">
    <property type="component" value="Chromosome 5"/>
</dbReference>